<keyword evidence="3" id="KW-1185">Reference proteome</keyword>
<evidence type="ECO:0000313" key="3">
    <source>
        <dbReference type="Proteomes" id="UP000605846"/>
    </source>
</evidence>
<dbReference type="PANTHER" id="PTHR24148:SF73">
    <property type="entry name" value="HET DOMAIN PROTEIN (AFU_ORTHOLOGUE AFUA_8G01020)"/>
    <property type="match status" value="1"/>
</dbReference>
<dbReference type="AlphaFoldDB" id="A0A8H7EL99"/>
<evidence type="ECO:0000313" key="2">
    <source>
        <dbReference type="EMBL" id="KAF7722450.1"/>
    </source>
</evidence>
<reference evidence="2" key="1">
    <citation type="submission" date="2020-01" db="EMBL/GenBank/DDBJ databases">
        <title>Genome Sequencing of Three Apophysomyces-Like Fungal Strains Confirms a Novel Fungal Genus in the Mucoromycota with divergent Burkholderia-like Endosymbiotic Bacteria.</title>
        <authorList>
            <person name="Stajich J.E."/>
            <person name="Macias A.M."/>
            <person name="Carter-House D."/>
            <person name="Lovett B."/>
            <person name="Kasson L.R."/>
            <person name="Berry K."/>
            <person name="Grigoriev I."/>
            <person name="Chang Y."/>
            <person name="Spatafora J."/>
            <person name="Kasson M.T."/>
        </authorList>
    </citation>
    <scope>NUCLEOTIDE SEQUENCE</scope>
    <source>
        <strain evidence="2">NRRL A-21654</strain>
    </source>
</reference>
<comment type="caution">
    <text evidence="2">The sequence shown here is derived from an EMBL/GenBank/DDBJ whole genome shotgun (WGS) entry which is preliminary data.</text>
</comment>
<protein>
    <recommendedName>
        <fullName evidence="1">Heterokaryon incompatibility domain-containing protein</fullName>
    </recommendedName>
</protein>
<dbReference type="InterPro" id="IPR010730">
    <property type="entry name" value="HET"/>
</dbReference>
<dbReference type="Pfam" id="PF06985">
    <property type="entry name" value="HET"/>
    <property type="match status" value="1"/>
</dbReference>
<dbReference type="InterPro" id="IPR052895">
    <property type="entry name" value="HetReg/Transcr_Mod"/>
</dbReference>
<gene>
    <name evidence="2" type="ORF">EC973_003115</name>
</gene>
<dbReference type="OrthoDB" id="2157530at2759"/>
<feature type="domain" description="Heterokaryon incompatibility" evidence="1">
    <location>
        <begin position="170"/>
        <end position="251"/>
    </location>
</feature>
<organism evidence="2 3">
    <name type="scientific">Apophysomyces ossiformis</name>
    <dbReference type="NCBI Taxonomy" id="679940"/>
    <lineage>
        <taxon>Eukaryota</taxon>
        <taxon>Fungi</taxon>
        <taxon>Fungi incertae sedis</taxon>
        <taxon>Mucoromycota</taxon>
        <taxon>Mucoromycotina</taxon>
        <taxon>Mucoromycetes</taxon>
        <taxon>Mucorales</taxon>
        <taxon>Mucorineae</taxon>
        <taxon>Mucoraceae</taxon>
        <taxon>Apophysomyces</taxon>
    </lineage>
</organism>
<accession>A0A8H7EL99</accession>
<dbReference type="Proteomes" id="UP000605846">
    <property type="component" value="Unassembled WGS sequence"/>
</dbReference>
<sequence length="607" mass="71750">MELPYLKRKYDIGGECDEDIPRDNAATYPLIAYTKHKVQKQICDRARNIALELSRIKSYTDLVHKDYDFFDLPKQLSPFDPDKCRWYCSPVEKCEHEEALQETSERLREKLRENACEKFREIRAISYSAADTPKLRRDRTKSEIVLLDTRSEMNAIQCISIPFNEETPAYYAISYRWGDHPKWEAQTPNYMACITSISQGNLIQLCKLYRHRIRYMWIDVICINQADKYHRKMAIKNMDNIYRRAKRIIAVPDLCYCDEYPLMEDVTKEDIEAAVIWLGGEFFRYLEEKYPSLLVIRYCPVFDKNEPGTYYGYRLDVGETGNEMEPWDEEKYFFRPHDGYAELKQQGGDYEKGHEFISRIINEWAERAWVVSERIIGVDDNKLLIHILRANTVIYWRIYPDIYWTFGDYDDIAPHFHTIFNSKSTKYIDRLFAILPHTEYKDTVQNLVDEEITIDNEQDLKLVLFNILDMDARKLLFGHLFDGEITFELIPLSVEEREDSDSDDESLPDGFYYPTIEYEKRALKLSCFVVYPYLDDSGNAVSIWDAENGSEMVLLYSYHVGGENWYRTARYSMLFQKSNGVWTQQSDGHFPLESWNGLRCGEFLILL</sequence>
<proteinExistence type="predicted"/>
<dbReference type="EMBL" id="JABAYA010000194">
    <property type="protein sequence ID" value="KAF7722450.1"/>
    <property type="molecule type" value="Genomic_DNA"/>
</dbReference>
<name>A0A8H7EL99_9FUNG</name>
<evidence type="ECO:0000259" key="1">
    <source>
        <dbReference type="Pfam" id="PF06985"/>
    </source>
</evidence>
<dbReference type="PANTHER" id="PTHR24148">
    <property type="entry name" value="ANKYRIN REPEAT DOMAIN-CONTAINING PROTEIN 39 HOMOLOG-RELATED"/>
    <property type="match status" value="1"/>
</dbReference>